<feature type="transmembrane region" description="Helical" evidence="1">
    <location>
        <begin position="87"/>
        <end position="113"/>
    </location>
</feature>
<evidence type="ECO:0000256" key="1">
    <source>
        <dbReference type="SAM" id="Phobius"/>
    </source>
</evidence>
<dbReference type="EMBL" id="HBUF01549533">
    <property type="protein sequence ID" value="CAG6758399.1"/>
    <property type="molecule type" value="Transcribed_RNA"/>
</dbReference>
<dbReference type="EMBL" id="HBUF01549538">
    <property type="protein sequence ID" value="CAG6758418.1"/>
    <property type="molecule type" value="Transcribed_RNA"/>
</dbReference>
<keyword evidence="1" id="KW-1133">Transmembrane helix</keyword>
<accession>A0A8D9EMT8</accession>
<proteinExistence type="predicted"/>
<evidence type="ECO:0000313" key="2">
    <source>
        <dbReference type="EMBL" id="CAG6758399.1"/>
    </source>
</evidence>
<dbReference type="EMBL" id="HBUF01283515">
    <property type="protein sequence ID" value="CAG6687821.1"/>
    <property type="molecule type" value="Transcribed_RNA"/>
</dbReference>
<dbReference type="EMBL" id="HBUF01549535">
    <property type="protein sequence ID" value="CAG6758406.1"/>
    <property type="molecule type" value="Transcribed_RNA"/>
</dbReference>
<dbReference type="EMBL" id="HBUF01549541">
    <property type="protein sequence ID" value="CAG6758429.1"/>
    <property type="molecule type" value="Transcribed_RNA"/>
</dbReference>
<reference evidence="2" key="1">
    <citation type="submission" date="2021-05" db="EMBL/GenBank/DDBJ databases">
        <authorList>
            <person name="Alioto T."/>
            <person name="Alioto T."/>
            <person name="Gomez Garrido J."/>
        </authorList>
    </citation>
    <scope>NUCLEOTIDE SEQUENCE</scope>
</reference>
<name>A0A8D9EMT8_9HEMI</name>
<dbReference type="EMBL" id="HBUF01283516">
    <property type="protein sequence ID" value="CAG6687824.1"/>
    <property type="molecule type" value="Transcribed_RNA"/>
</dbReference>
<feature type="transmembrane region" description="Helical" evidence="1">
    <location>
        <begin position="125"/>
        <end position="147"/>
    </location>
</feature>
<feature type="transmembrane region" description="Helical" evidence="1">
    <location>
        <begin position="184"/>
        <end position="202"/>
    </location>
</feature>
<dbReference type="EMBL" id="HBUF01549534">
    <property type="protein sequence ID" value="CAG6758403.1"/>
    <property type="molecule type" value="Transcribed_RNA"/>
</dbReference>
<keyword evidence="1" id="KW-0472">Membrane</keyword>
<dbReference type="EMBL" id="HBUF01549536">
    <property type="protein sequence ID" value="CAG6758410.1"/>
    <property type="molecule type" value="Transcribed_RNA"/>
</dbReference>
<dbReference type="EMBL" id="HBUF01549542">
    <property type="protein sequence ID" value="CAG6758433.1"/>
    <property type="molecule type" value="Transcribed_RNA"/>
</dbReference>
<sequence>MAVLVSGELLLDIPRWKVLPDEMMGIFRGLEFGTRDGELELELSTDDIEELDSLFSDVVSLEVVIPLDWDTCVEFLDGEVGRVSLEILGSSVSVCSLFLSSILSLAIFSVTVIFEVLTADIFSSLGFLIVVTFLFSLSCSEVVAIFVDDFDKLSSFGLTGRVVCVWLSPVDLINLSTFSVTPNLGVVILSAPGVVTVELFLVKISSADFAVGLVDGVTFSLFASTVIFK</sequence>
<organism evidence="2">
    <name type="scientific">Cacopsylla melanoneura</name>
    <dbReference type="NCBI Taxonomy" id="428564"/>
    <lineage>
        <taxon>Eukaryota</taxon>
        <taxon>Metazoa</taxon>
        <taxon>Ecdysozoa</taxon>
        <taxon>Arthropoda</taxon>
        <taxon>Hexapoda</taxon>
        <taxon>Insecta</taxon>
        <taxon>Pterygota</taxon>
        <taxon>Neoptera</taxon>
        <taxon>Paraneoptera</taxon>
        <taxon>Hemiptera</taxon>
        <taxon>Sternorrhyncha</taxon>
        <taxon>Psylloidea</taxon>
        <taxon>Psyllidae</taxon>
        <taxon>Psyllinae</taxon>
        <taxon>Cacopsylla</taxon>
    </lineage>
</organism>
<keyword evidence="1" id="KW-0812">Transmembrane</keyword>
<dbReference type="EMBL" id="HBUF01549537">
    <property type="protein sequence ID" value="CAG6758414.1"/>
    <property type="molecule type" value="Transcribed_RNA"/>
</dbReference>
<feature type="transmembrane region" description="Helical" evidence="1">
    <location>
        <begin position="209"/>
        <end position="228"/>
    </location>
</feature>
<dbReference type="EMBL" id="HBUF01549539">
    <property type="protein sequence ID" value="CAG6758422.1"/>
    <property type="molecule type" value="Transcribed_RNA"/>
</dbReference>
<dbReference type="AlphaFoldDB" id="A0A8D9EMT8"/>
<dbReference type="EMBL" id="HBUF01549543">
    <property type="protein sequence ID" value="CAG6758436.1"/>
    <property type="molecule type" value="Transcribed_RNA"/>
</dbReference>
<dbReference type="EMBL" id="HBUF01549540">
    <property type="protein sequence ID" value="CAG6758425.1"/>
    <property type="molecule type" value="Transcribed_RNA"/>
</dbReference>
<protein>
    <submittedName>
        <fullName evidence="2">Uncharacterized protein</fullName>
    </submittedName>
</protein>